<dbReference type="EMBL" id="VWSG01000003">
    <property type="protein sequence ID" value="KAA5536051.1"/>
    <property type="molecule type" value="Genomic_DNA"/>
</dbReference>
<dbReference type="Pfam" id="PF16119">
    <property type="entry name" value="DUF4835"/>
    <property type="match status" value="1"/>
</dbReference>
<gene>
    <name evidence="2" type="ORF">F0460_06380</name>
</gene>
<keyword evidence="3" id="KW-1185">Reference proteome</keyword>
<name>A0A5M6CLG9_9FLAO</name>
<evidence type="ECO:0000313" key="3">
    <source>
        <dbReference type="Proteomes" id="UP000325141"/>
    </source>
</evidence>
<comment type="caution">
    <text evidence="2">The sequence shown here is derived from an EMBL/GenBank/DDBJ whole genome shotgun (WGS) entry which is preliminary data.</text>
</comment>
<dbReference type="RefSeq" id="WP_150011390.1">
    <property type="nucleotide sequence ID" value="NZ_VWSG01000003.1"/>
</dbReference>
<reference evidence="2 3" key="1">
    <citation type="submission" date="2019-09" db="EMBL/GenBank/DDBJ databases">
        <title>Genome sequence and assembly of Flavobacterium sp.</title>
        <authorList>
            <person name="Chhetri G."/>
        </authorList>
    </citation>
    <scope>NUCLEOTIDE SEQUENCE [LARGE SCALE GENOMIC DNA]</scope>
    <source>
        <strain evidence="2 3">SNL9</strain>
    </source>
</reference>
<keyword evidence="1" id="KW-0732">Signal</keyword>
<dbReference type="Proteomes" id="UP000325141">
    <property type="component" value="Unassembled WGS sequence"/>
</dbReference>
<feature type="chain" id="PRO_5024334823" evidence="1">
    <location>
        <begin position="20"/>
        <end position="295"/>
    </location>
</feature>
<dbReference type="AlphaFoldDB" id="A0A5M6CLG9"/>
<organism evidence="2 3">
    <name type="scientific">Paenimyroides baculatum</name>
    <dbReference type="NCBI Taxonomy" id="2608000"/>
    <lineage>
        <taxon>Bacteria</taxon>
        <taxon>Pseudomonadati</taxon>
        <taxon>Bacteroidota</taxon>
        <taxon>Flavobacteriia</taxon>
        <taxon>Flavobacteriales</taxon>
        <taxon>Flavobacteriaceae</taxon>
        <taxon>Paenimyroides</taxon>
    </lineage>
</organism>
<accession>A0A5M6CLG9</accession>
<dbReference type="InterPro" id="IPR032274">
    <property type="entry name" value="DUF4835"/>
</dbReference>
<evidence type="ECO:0000313" key="2">
    <source>
        <dbReference type="EMBL" id="KAA5536051.1"/>
    </source>
</evidence>
<sequence>MLNKFVLFFVLLSSFSGFSQELNANVMVNSERIQQSNKQVFTTLQNSMRDFLNNTKFTNFNVKRSELIDCNVMLVVTDYDPNSNSFSGTLQIQSSRPIYNSSYGTSLLNFSDKNINFNYIEFEPLVYSESSIGSNLVGILSFYANIIIGLDADSFALYGGTANYQKATNVVSMMQQNGDKGWVMGDQNNRYALSNDLLSNMYAPYREALYEYHIKGLDVMSTSPEQGKAGVANAINLLSNVHKSRPNALPTRIFFDAKADEITKVFGAGPTYDTSKLVETLTRINSINGTKWNRM</sequence>
<proteinExistence type="predicted"/>
<protein>
    <submittedName>
        <fullName evidence="2">DUF4835 family protein</fullName>
    </submittedName>
</protein>
<evidence type="ECO:0000256" key="1">
    <source>
        <dbReference type="SAM" id="SignalP"/>
    </source>
</evidence>
<feature type="signal peptide" evidence="1">
    <location>
        <begin position="1"/>
        <end position="19"/>
    </location>
</feature>